<keyword evidence="1" id="KW-1133">Transmembrane helix</keyword>
<name>A0A0L7MST7_COMTE</name>
<feature type="transmembrane region" description="Helical" evidence="1">
    <location>
        <begin position="43"/>
        <end position="64"/>
    </location>
</feature>
<comment type="caution">
    <text evidence="2">The sequence shown here is derived from an EMBL/GenBank/DDBJ whole genome shotgun (WGS) entry which is preliminary data.</text>
</comment>
<keyword evidence="1" id="KW-0472">Membrane</keyword>
<dbReference type="Proteomes" id="UP000037442">
    <property type="component" value="Unassembled WGS sequence"/>
</dbReference>
<dbReference type="EMBL" id="JNVD01000012">
    <property type="protein sequence ID" value="KOC24986.1"/>
    <property type="molecule type" value="Genomic_DNA"/>
</dbReference>
<evidence type="ECO:0000313" key="2">
    <source>
        <dbReference type="EMBL" id="KOC24986.1"/>
    </source>
</evidence>
<accession>A0A0L7MST7</accession>
<organism evidence="2 3">
    <name type="scientific">Comamonas testosteroni</name>
    <name type="common">Pseudomonas testosteroni</name>
    <dbReference type="NCBI Taxonomy" id="285"/>
    <lineage>
        <taxon>Bacteria</taxon>
        <taxon>Pseudomonadati</taxon>
        <taxon>Pseudomonadota</taxon>
        <taxon>Betaproteobacteria</taxon>
        <taxon>Burkholderiales</taxon>
        <taxon>Comamonadaceae</taxon>
        <taxon>Comamonas</taxon>
    </lineage>
</organism>
<feature type="transmembrane region" description="Helical" evidence="1">
    <location>
        <begin position="12"/>
        <end position="31"/>
    </location>
</feature>
<dbReference type="RefSeq" id="WP_053282352.1">
    <property type="nucleotide sequence ID" value="NZ_JNVD01000012.1"/>
</dbReference>
<protein>
    <submittedName>
        <fullName evidence="2">Uncharacterized protein</fullName>
    </submittedName>
</protein>
<dbReference type="AlphaFoldDB" id="A0A0L7MST7"/>
<keyword evidence="1" id="KW-0812">Transmembrane</keyword>
<evidence type="ECO:0000313" key="3">
    <source>
        <dbReference type="Proteomes" id="UP000037442"/>
    </source>
</evidence>
<feature type="transmembrane region" description="Helical" evidence="1">
    <location>
        <begin position="125"/>
        <end position="148"/>
    </location>
</feature>
<proteinExistence type="predicted"/>
<evidence type="ECO:0000256" key="1">
    <source>
        <dbReference type="SAM" id="Phobius"/>
    </source>
</evidence>
<reference evidence="3" key="1">
    <citation type="submission" date="2014-06" db="EMBL/GenBank/DDBJ databases">
        <title>Draft genome sequence of C. testosteroni WDL7.</title>
        <authorList>
            <person name="Wu Y."/>
            <person name="Seshan H."/>
            <person name="Arumugam K."/>
        </authorList>
    </citation>
    <scope>NUCLEOTIDE SEQUENCE [LARGE SCALE GENOMIC DNA]</scope>
    <source>
        <strain evidence="3">WDL7</strain>
    </source>
</reference>
<dbReference type="PATRIC" id="fig|285.49.peg.297"/>
<feature type="transmembrane region" description="Helical" evidence="1">
    <location>
        <begin position="101"/>
        <end position="119"/>
    </location>
</feature>
<sequence>MGEIPEIKESFLFKVSVSGMGISQGLASMFVLFHDKLSFSKDWLSRIDLTLAFCVVLFSVRSIIELNKLMGTLNKFSEEHLLDYVQEKQPGTYPLTTAKKAILLIFFIIVLCFAVWLLTITSPPLISAAVFSFVLIATVAEILLAGIIKSIRK</sequence>
<gene>
    <name evidence="2" type="ORF">GL58_01415</name>
</gene>